<protein>
    <submittedName>
        <fullName evidence="1">Uncharacterized protein</fullName>
    </submittedName>
</protein>
<accession>A0A6J7XWG5</accession>
<dbReference type="EMBL" id="LR798464">
    <property type="protein sequence ID" value="CAB5238726.1"/>
    <property type="molecule type" value="Genomic_DNA"/>
</dbReference>
<sequence length="89" mass="10685">MDMRLGIFHRPKLAKVRYRLELNSVRRQETFCRDQFTQRRVENISESNTTSSFVIQNIVRTLWRSSHQSWDVGFWIVALVCFPNNLKLL</sequence>
<name>A0A6J7XWG5_9CAUD</name>
<proteinExistence type="predicted"/>
<gene>
    <name evidence="1" type="ORF">UFOVP375_8</name>
</gene>
<reference evidence="1" key="1">
    <citation type="submission" date="2020-05" db="EMBL/GenBank/DDBJ databases">
        <authorList>
            <person name="Chiriac C."/>
            <person name="Salcher M."/>
            <person name="Ghai R."/>
            <person name="Kavagutti S V."/>
        </authorList>
    </citation>
    <scope>NUCLEOTIDE SEQUENCE</scope>
</reference>
<evidence type="ECO:0000313" key="1">
    <source>
        <dbReference type="EMBL" id="CAB5238726.1"/>
    </source>
</evidence>
<organism evidence="1">
    <name type="scientific">uncultured Caudovirales phage</name>
    <dbReference type="NCBI Taxonomy" id="2100421"/>
    <lineage>
        <taxon>Viruses</taxon>
        <taxon>Duplodnaviria</taxon>
        <taxon>Heunggongvirae</taxon>
        <taxon>Uroviricota</taxon>
        <taxon>Caudoviricetes</taxon>
        <taxon>Peduoviridae</taxon>
        <taxon>Maltschvirus</taxon>
        <taxon>Maltschvirus maltsch</taxon>
    </lineage>
</organism>